<dbReference type="Proteomes" id="UP001056778">
    <property type="component" value="Chromosome 6"/>
</dbReference>
<keyword evidence="1" id="KW-0482">Metalloprotease</keyword>
<comment type="caution">
    <text evidence="1">The sequence shown here is derived from an EMBL/GenBank/DDBJ whole genome shotgun (WGS) entry which is preliminary data.</text>
</comment>
<evidence type="ECO:0000313" key="1">
    <source>
        <dbReference type="EMBL" id="KAI4459040.1"/>
    </source>
</evidence>
<evidence type="ECO:0000313" key="2">
    <source>
        <dbReference type="Proteomes" id="UP001056778"/>
    </source>
</evidence>
<gene>
    <name evidence="1" type="ORF">MML48_6g00000471</name>
</gene>
<sequence>MTITLTMVDEGLLDRPPLYLLKSPGKCSKSLETERIGKVQARKNRKWKRKLTFGPNRSGTDKHYRNEYQKPDLDEEAFSEERYVFLKTVERTEEEIKDIEQSTRLQADSTDWQQNKRILLTASIFCKVGLYTNRIEEAEITVPKKVTISGEHISDDVTSCHDDGPVHFNVTISNKEHLLVVQPVKHFLAPGLLIERHKRDVHVRLKPKKESIECHYQGHIHGELNSRVAISACNGLAGLIHTTNEKYFIEPHYHEMRKIRAGHKHLVFKRSTVSGNSPGKRKRKKKKRRHIQNCGTREPKRMTELEWQRQIGKVRVQEKKHKHKHKIVFDTVKHSNLKKHKYRKLRRASENRGVKRKRSVSKPRFVETLLVADNSMIEFHDNDGIETYLLTIMNMVSSLYTDPSIGNFIKVSVVRIILIDDPLSKPELNVTTNADVTLKNFCKWQKNLNPYNDSHPQHHDVAVLVTRKDICARKNIPCNTLGVAHVGGMCNSDKSCSVNEDNGITLAHTITHEMGHNKGLGECLQDEPQTVEDYKYPPLPPGAMYDAEYQCRLQFGDYAQVCTPASEICSRLWCTVNGTCTTQLRPAAPGTYCGKHMWCQEQKCVPIMEPPVAINGGWGEWTPWTECSRSCGAGVSIMQRECDHPKPAAGGKFCVGERRRYRICNSNPCPEDQPTFRAIQCSKFNNRTHEDKLYTWVPYFDQDEPCELYCSDVNDTIIVPWGIALDGTPCNVGARDICISGICRRVGCDWVVDSTAEEDICGVCKGSGDICDTIKGIFDKQSSAPGYKEVIMIPSGSRNIRIEEMAYSENYISIGSEANKNFYLNGRRHITLPGEYTVAGAQALYERENEVEKIRIPGPIKESILVYVIFRGKARNPGIRYQYTLSKREGPKQMKYAWDLGDWSQCSVTCGGGSQRRKPVCRESLDVSGSSVIDGTSMIVDDSLCNPKERPEELMRTCKEDPCPSHWWIGPWQSCPVTCSTSVSISFRFAHVSYLVS</sequence>
<keyword evidence="2" id="KW-1185">Reference proteome</keyword>
<accession>A0ACB9SWW8</accession>
<name>A0ACB9SWW8_HOLOL</name>
<organism evidence="1 2">
    <name type="scientific">Holotrichia oblita</name>
    <name type="common">Chafer beetle</name>
    <dbReference type="NCBI Taxonomy" id="644536"/>
    <lineage>
        <taxon>Eukaryota</taxon>
        <taxon>Metazoa</taxon>
        <taxon>Ecdysozoa</taxon>
        <taxon>Arthropoda</taxon>
        <taxon>Hexapoda</taxon>
        <taxon>Insecta</taxon>
        <taxon>Pterygota</taxon>
        <taxon>Neoptera</taxon>
        <taxon>Endopterygota</taxon>
        <taxon>Coleoptera</taxon>
        <taxon>Polyphaga</taxon>
        <taxon>Scarabaeiformia</taxon>
        <taxon>Scarabaeidae</taxon>
        <taxon>Melolonthinae</taxon>
        <taxon>Holotrichia</taxon>
    </lineage>
</organism>
<dbReference type="EMBL" id="CM043020">
    <property type="protein sequence ID" value="KAI4459040.1"/>
    <property type="molecule type" value="Genomic_DNA"/>
</dbReference>
<keyword evidence="1" id="KW-0645">Protease</keyword>
<protein>
    <submittedName>
        <fullName evidence="1">Adamts a disintegrin and metalloprotease with thrombospondin motifs protease</fullName>
    </submittedName>
</protein>
<proteinExistence type="predicted"/>
<keyword evidence="1" id="KW-0378">Hydrolase</keyword>
<reference evidence="1" key="1">
    <citation type="submission" date="2022-04" db="EMBL/GenBank/DDBJ databases">
        <title>Chromosome-scale genome assembly of Holotrichia oblita Faldermann.</title>
        <authorList>
            <person name="Rongchong L."/>
        </authorList>
    </citation>
    <scope>NUCLEOTIDE SEQUENCE</scope>
    <source>
        <strain evidence="1">81SQS9</strain>
    </source>
</reference>